<dbReference type="Gene3D" id="1.10.10.10">
    <property type="entry name" value="Winged helix-like DNA-binding domain superfamily/Winged helix DNA-binding domain"/>
    <property type="match status" value="1"/>
</dbReference>
<dbReference type="Proteomes" id="UP000191135">
    <property type="component" value="Chromosome"/>
</dbReference>
<dbReference type="PANTHER" id="PTHR43537:SF44">
    <property type="entry name" value="GNTR FAMILY REGULATORY PROTEIN"/>
    <property type="match status" value="1"/>
</dbReference>
<evidence type="ECO:0000259" key="5">
    <source>
        <dbReference type="PROSITE" id="PS50949"/>
    </source>
</evidence>
<keyword evidence="7" id="KW-1185">Reference proteome</keyword>
<reference evidence="6 7" key="1">
    <citation type="submission" date="2017-03" db="EMBL/GenBank/DDBJ databases">
        <title>Foreign affairs: Plasmid Transfer between Roseobacters and Rhizobia.</title>
        <authorList>
            <person name="Bartling P."/>
            <person name="Bunk B."/>
            <person name="Overmann J."/>
            <person name="Brinkmann H."/>
            <person name="Petersen J."/>
        </authorList>
    </citation>
    <scope>NUCLEOTIDE SEQUENCE [LARGE SCALE GENOMIC DNA]</scope>
    <source>
        <strain evidence="6 7">MACL11</strain>
    </source>
</reference>
<evidence type="ECO:0000256" key="2">
    <source>
        <dbReference type="ARBA" id="ARBA00023125"/>
    </source>
</evidence>
<keyword evidence="3" id="KW-0804">Transcription</keyword>
<evidence type="ECO:0000256" key="3">
    <source>
        <dbReference type="ARBA" id="ARBA00023163"/>
    </source>
</evidence>
<dbReference type="SMART" id="SM00345">
    <property type="entry name" value="HTH_GNTR"/>
    <property type="match status" value="1"/>
</dbReference>
<keyword evidence="1" id="KW-0805">Transcription regulation</keyword>
<dbReference type="SUPFAM" id="SSF46785">
    <property type="entry name" value="Winged helix' DNA-binding domain"/>
    <property type="match status" value="1"/>
</dbReference>
<dbReference type="PROSITE" id="PS50949">
    <property type="entry name" value="HTH_GNTR"/>
    <property type="match status" value="1"/>
</dbReference>
<dbReference type="SMART" id="SM00895">
    <property type="entry name" value="FCD"/>
    <property type="match status" value="1"/>
</dbReference>
<evidence type="ECO:0000313" key="6">
    <source>
        <dbReference type="EMBL" id="AQZ52980.1"/>
    </source>
</evidence>
<dbReference type="InterPro" id="IPR036390">
    <property type="entry name" value="WH_DNA-bd_sf"/>
</dbReference>
<dbReference type="Pfam" id="PF00392">
    <property type="entry name" value="GntR"/>
    <property type="match status" value="1"/>
</dbReference>
<feature type="domain" description="HTH gntR-type" evidence="5">
    <location>
        <begin position="43"/>
        <end position="111"/>
    </location>
</feature>
<keyword evidence="2" id="KW-0238">DNA-binding</keyword>
<accession>A0A1U9Z5T7</accession>
<dbReference type="AlphaFoldDB" id="A0A1U9Z5T7"/>
<protein>
    <submittedName>
        <fullName evidence="6">Putative L-lactate dehydrogenase operon regulatory protein</fullName>
    </submittedName>
</protein>
<evidence type="ECO:0000313" key="7">
    <source>
        <dbReference type="Proteomes" id="UP000191135"/>
    </source>
</evidence>
<dbReference type="Gene3D" id="1.20.120.530">
    <property type="entry name" value="GntR ligand-binding domain-like"/>
    <property type="match status" value="1"/>
</dbReference>
<dbReference type="EMBL" id="CP020330">
    <property type="protein sequence ID" value="AQZ52980.1"/>
    <property type="molecule type" value="Genomic_DNA"/>
</dbReference>
<sequence>MNAGARSAHDTRRESIRNEGDPDEAMTQILTEHGTPIAQRGKRSVREALLQSLIELIVSGTFAESATLPNEMELTERFGVSRTSLREAMQYLSALGMVRSRTRAGTIVLPRENWNYLDPVVLDVMLAVGADDSFYSSLIDARQLLEPAAAAQAAANANARQLYQIAKAFEDMVEANARDNEEWSRADLEFHTAIINASGNWVYRQFASAIRAALLASFRLTNRASQSHEQAILAHQDVLEAIRMRRPDAARHAMEQLIGVARSEMTDAMRRTRLASKMQPND</sequence>
<dbReference type="CDD" id="cd07377">
    <property type="entry name" value="WHTH_GntR"/>
    <property type="match status" value="1"/>
</dbReference>
<dbReference type="GO" id="GO:0003700">
    <property type="term" value="F:DNA-binding transcription factor activity"/>
    <property type="evidence" value="ECO:0007669"/>
    <property type="project" value="InterPro"/>
</dbReference>
<evidence type="ECO:0000256" key="4">
    <source>
        <dbReference type="SAM" id="MobiDB-lite"/>
    </source>
</evidence>
<name>A0A1U9Z5T7_9HYPH</name>
<dbReference type="InterPro" id="IPR036388">
    <property type="entry name" value="WH-like_DNA-bd_sf"/>
</dbReference>
<dbReference type="GO" id="GO:0003677">
    <property type="term" value="F:DNA binding"/>
    <property type="evidence" value="ECO:0007669"/>
    <property type="project" value="UniProtKB-KW"/>
</dbReference>
<dbReference type="STRING" id="1122214.Mame_03675"/>
<dbReference type="eggNOG" id="COG2186">
    <property type="taxonomic scope" value="Bacteria"/>
</dbReference>
<dbReference type="PANTHER" id="PTHR43537">
    <property type="entry name" value="TRANSCRIPTIONAL REGULATOR, GNTR FAMILY"/>
    <property type="match status" value="1"/>
</dbReference>
<evidence type="ECO:0000256" key="1">
    <source>
        <dbReference type="ARBA" id="ARBA00023015"/>
    </source>
</evidence>
<proteinExistence type="predicted"/>
<dbReference type="InterPro" id="IPR008920">
    <property type="entry name" value="TF_FadR/GntR_C"/>
</dbReference>
<dbReference type="InterPro" id="IPR000524">
    <property type="entry name" value="Tscrpt_reg_HTH_GntR"/>
</dbReference>
<feature type="compositionally biased region" description="Basic and acidic residues" evidence="4">
    <location>
        <begin position="7"/>
        <end position="20"/>
    </location>
</feature>
<dbReference type="SUPFAM" id="SSF48008">
    <property type="entry name" value="GntR ligand-binding domain-like"/>
    <property type="match status" value="1"/>
</dbReference>
<dbReference type="InterPro" id="IPR011711">
    <property type="entry name" value="GntR_C"/>
</dbReference>
<gene>
    <name evidence="6" type="primary">lldR_5</name>
    <name evidence="6" type="ORF">Mame_03675</name>
</gene>
<dbReference type="Pfam" id="PF07729">
    <property type="entry name" value="FCD"/>
    <property type="match status" value="1"/>
</dbReference>
<dbReference type="KEGG" id="mmed:Mame_03675"/>
<dbReference type="PRINTS" id="PR00035">
    <property type="entry name" value="HTHGNTR"/>
</dbReference>
<feature type="region of interest" description="Disordered" evidence="4">
    <location>
        <begin position="1"/>
        <end position="24"/>
    </location>
</feature>
<organism evidence="6 7">
    <name type="scientific">Martelella mediterranea DSM 17316</name>
    <dbReference type="NCBI Taxonomy" id="1122214"/>
    <lineage>
        <taxon>Bacteria</taxon>
        <taxon>Pseudomonadati</taxon>
        <taxon>Pseudomonadota</taxon>
        <taxon>Alphaproteobacteria</taxon>
        <taxon>Hyphomicrobiales</taxon>
        <taxon>Aurantimonadaceae</taxon>
        <taxon>Martelella</taxon>
    </lineage>
</organism>